<accession>A0A0C2M0C8</accession>
<dbReference type="PANTHER" id="PTHR34070">
    <property type="entry name" value="ARMADILLO-TYPE FOLD"/>
    <property type="match status" value="1"/>
</dbReference>
<evidence type="ECO:0000313" key="1">
    <source>
        <dbReference type="EMBL" id="KIJ89132.1"/>
    </source>
</evidence>
<dbReference type="InterPro" id="IPR016024">
    <property type="entry name" value="ARM-type_fold"/>
</dbReference>
<organism evidence="1 2">
    <name type="scientific">Rickettsia asembonensis</name>
    <dbReference type="NCBI Taxonomy" id="1068590"/>
    <lineage>
        <taxon>Bacteria</taxon>
        <taxon>Pseudomonadati</taxon>
        <taxon>Pseudomonadota</taxon>
        <taxon>Alphaproteobacteria</taxon>
        <taxon>Rickettsiales</taxon>
        <taxon>Rickettsiaceae</taxon>
        <taxon>Rickettsieae</taxon>
        <taxon>Rickettsia</taxon>
        <taxon>spotted fever group</taxon>
    </lineage>
</organism>
<evidence type="ECO:0008006" key="3">
    <source>
        <dbReference type="Google" id="ProtNLM"/>
    </source>
</evidence>
<comment type="caution">
    <text evidence="1">The sequence shown here is derived from an EMBL/GenBank/DDBJ whole genome shotgun (WGS) entry which is preliminary data.</text>
</comment>
<dbReference type="Pfam" id="PF08713">
    <property type="entry name" value="DNA_alkylation"/>
    <property type="match status" value="1"/>
</dbReference>
<gene>
    <name evidence="1" type="ORF">SB78_01500</name>
</gene>
<keyword evidence="2" id="KW-1185">Reference proteome</keyword>
<dbReference type="CDD" id="cd06561">
    <property type="entry name" value="AlkD_like"/>
    <property type="match status" value="1"/>
</dbReference>
<dbReference type="AlphaFoldDB" id="A0A0C2M0C8"/>
<reference evidence="1 2" key="1">
    <citation type="submission" date="2014-12" db="EMBL/GenBank/DDBJ databases">
        <title>Whole genome sequence of Candidatus Rickettsia asemboensis strain NMRCii isolated from cat fleas in west Kenya.</title>
        <authorList>
            <person name="Jima D."/>
            <person name="Luce-Fedrow A."/>
            <person name="Yang Y."/>
            <person name="Maina A.N."/>
            <person name="Snesrud E.C."/>
            <person name="Jarman R.G."/>
            <person name="Richards A.L."/>
            <person name="Hang J."/>
        </authorList>
    </citation>
    <scope>NUCLEOTIDE SEQUENCE [LARGE SCALE GENOMIC DNA]</scope>
    <source>
        <strain evidence="1 2">NMRCii</strain>
    </source>
</reference>
<dbReference type="EMBL" id="JWSW01000006">
    <property type="protein sequence ID" value="KIJ89132.1"/>
    <property type="molecule type" value="Genomic_DNA"/>
</dbReference>
<dbReference type="Gene3D" id="1.25.10.90">
    <property type="match status" value="1"/>
</dbReference>
<protein>
    <recommendedName>
        <fullName evidence="3">DNA alkylation repair protein</fullName>
    </recommendedName>
</protein>
<dbReference type="Proteomes" id="UP000031952">
    <property type="component" value="Unassembled WGS sequence"/>
</dbReference>
<proteinExistence type="predicted"/>
<dbReference type="PANTHER" id="PTHR34070:SF1">
    <property type="entry name" value="DNA ALKYLATION REPAIR PROTEIN"/>
    <property type="match status" value="1"/>
</dbReference>
<dbReference type="InterPro" id="IPR014825">
    <property type="entry name" value="DNA_alkylation"/>
</dbReference>
<dbReference type="SUPFAM" id="SSF48371">
    <property type="entry name" value="ARM repeat"/>
    <property type="match status" value="1"/>
</dbReference>
<sequence length="85" mass="10317">MVATWYFIKNNELDTTFEIAKLLLNDKHDLMHKAVGWMLREAGKKDEKQLINFLDRYISQMPRMMLRYAIEKFPEEVRKNILQKK</sequence>
<evidence type="ECO:0000313" key="2">
    <source>
        <dbReference type="Proteomes" id="UP000031952"/>
    </source>
</evidence>
<name>A0A0C2M0C8_9RICK</name>